<name>A0A4Q7Z4J5_9GAMM</name>
<reference evidence="1 2" key="1">
    <citation type="submission" date="2019-02" db="EMBL/GenBank/DDBJ databases">
        <title>Genomic Encyclopedia of Type Strains, Phase IV (KMG-IV): sequencing the most valuable type-strain genomes for metagenomic binning, comparative biology and taxonomic classification.</title>
        <authorList>
            <person name="Goeker M."/>
        </authorList>
    </citation>
    <scope>NUCLEOTIDE SEQUENCE [LARGE SCALE GENOMIC DNA]</scope>
    <source>
        <strain evidence="1 2">DSM 105135</strain>
    </source>
</reference>
<sequence>MLHPELERSLLILPEDKPVILLTRHSLRETTQDPNGVPGYDLPLTPEGVALAESWGGRLPRPVSAFHSSPVGRCVDTALAMARGAGIAEPEVKTTFLLVEPGCYVQDIRRVGPLFLKLGPLAFANHHISTPQEGLLSPQEGAARLIRHLHEHQSEPGELTVHVTHDTILAAFIYHLLGRDELRDEDWPWMMEGAWLWFDDEQLHWIWRGQPGSRALDLYL</sequence>
<evidence type="ECO:0000313" key="2">
    <source>
        <dbReference type="Proteomes" id="UP000292423"/>
    </source>
</evidence>
<keyword evidence="2" id="KW-1185">Reference proteome</keyword>
<evidence type="ECO:0000313" key="1">
    <source>
        <dbReference type="EMBL" id="RZU45188.1"/>
    </source>
</evidence>
<organism evidence="1 2">
    <name type="scientific">Fluviicoccus keumensis</name>
    <dbReference type="NCBI Taxonomy" id="1435465"/>
    <lineage>
        <taxon>Bacteria</taxon>
        <taxon>Pseudomonadati</taxon>
        <taxon>Pseudomonadota</taxon>
        <taxon>Gammaproteobacteria</taxon>
        <taxon>Moraxellales</taxon>
        <taxon>Moraxellaceae</taxon>
        <taxon>Fluviicoccus</taxon>
    </lineage>
</organism>
<dbReference type="Pfam" id="PF00300">
    <property type="entry name" value="His_Phos_1"/>
    <property type="match status" value="1"/>
</dbReference>
<dbReference type="InterPro" id="IPR013078">
    <property type="entry name" value="His_Pase_superF_clade-1"/>
</dbReference>
<dbReference type="Gene3D" id="3.40.50.1240">
    <property type="entry name" value="Phosphoglycerate mutase-like"/>
    <property type="match status" value="1"/>
</dbReference>
<dbReference type="AlphaFoldDB" id="A0A4Q7Z4J5"/>
<proteinExistence type="predicted"/>
<dbReference type="EMBL" id="SHKX01000012">
    <property type="protein sequence ID" value="RZU45188.1"/>
    <property type="molecule type" value="Genomic_DNA"/>
</dbReference>
<dbReference type="Proteomes" id="UP000292423">
    <property type="component" value="Unassembled WGS sequence"/>
</dbReference>
<dbReference type="CDD" id="cd07040">
    <property type="entry name" value="HP"/>
    <property type="match status" value="1"/>
</dbReference>
<accession>A0A4Q7Z4J5</accession>
<gene>
    <name evidence="1" type="ORF">EV700_2003</name>
</gene>
<dbReference type="RefSeq" id="WP_207224633.1">
    <property type="nucleotide sequence ID" value="NZ_SHKX01000012.1"/>
</dbReference>
<protein>
    <submittedName>
        <fullName evidence="1">Broad specificity phosphatase PhoE</fullName>
    </submittedName>
</protein>
<dbReference type="InterPro" id="IPR029033">
    <property type="entry name" value="His_PPase_superfam"/>
</dbReference>
<comment type="caution">
    <text evidence="1">The sequence shown here is derived from an EMBL/GenBank/DDBJ whole genome shotgun (WGS) entry which is preliminary data.</text>
</comment>
<dbReference type="SUPFAM" id="SSF53254">
    <property type="entry name" value="Phosphoglycerate mutase-like"/>
    <property type="match status" value="1"/>
</dbReference>